<evidence type="ECO:0000256" key="1">
    <source>
        <dbReference type="SAM" id="MobiDB-lite"/>
    </source>
</evidence>
<reference evidence="2" key="1">
    <citation type="journal article" date="2021" name="Open Biol.">
        <title>Shared evolutionary footprints suggest mitochondrial oxidative damage underlies multiple complex I losses in fungi.</title>
        <authorList>
            <person name="Schikora-Tamarit M.A."/>
            <person name="Marcet-Houben M."/>
            <person name="Nosek J."/>
            <person name="Gabaldon T."/>
        </authorList>
    </citation>
    <scope>NUCLEOTIDE SEQUENCE</scope>
    <source>
        <strain evidence="2">CBS6075</strain>
    </source>
</reference>
<feature type="region of interest" description="Disordered" evidence="1">
    <location>
        <begin position="85"/>
        <end position="112"/>
    </location>
</feature>
<protein>
    <submittedName>
        <fullName evidence="2">Uncharacterized protein</fullName>
    </submittedName>
</protein>
<dbReference type="RefSeq" id="XP_046062732.1">
    <property type="nucleotide sequence ID" value="XM_046202902.1"/>
</dbReference>
<keyword evidence="3" id="KW-1185">Reference proteome</keyword>
<accession>A0A9P8P9S5</accession>
<dbReference type="OrthoDB" id="3981234at2759"/>
<dbReference type="GeneID" id="70234039"/>
<evidence type="ECO:0000313" key="2">
    <source>
        <dbReference type="EMBL" id="KAH3668318.1"/>
    </source>
</evidence>
<organism evidence="2 3">
    <name type="scientific">Ogataea philodendri</name>
    <dbReference type="NCBI Taxonomy" id="1378263"/>
    <lineage>
        <taxon>Eukaryota</taxon>
        <taxon>Fungi</taxon>
        <taxon>Dikarya</taxon>
        <taxon>Ascomycota</taxon>
        <taxon>Saccharomycotina</taxon>
        <taxon>Pichiomycetes</taxon>
        <taxon>Pichiales</taxon>
        <taxon>Pichiaceae</taxon>
        <taxon>Ogataea</taxon>
    </lineage>
</organism>
<evidence type="ECO:0000313" key="3">
    <source>
        <dbReference type="Proteomes" id="UP000769157"/>
    </source>
</evidence>
<reference evidence="2" key="2">
    <citation type="submission" date="2021-01" db="EMBL/GenBank/DDBJ databases">
        <authorList>
            <person name="Schikora-Tamarit M.A."/>
        </authorList>
    </citation>
    <scope>NUCLEOTIDE SEQUENCE</scope>
    <source>
        <strain evidence="2">CBS6075</strain>
    </source>
</reference>
<sequence length="235" mass="27117">MTDPARNPEYTNPDEIRDPNTPYYLPYEQAPRQQPVPQEFSARRSTILPPLIPNSPSTTASTPYFYPPHHVQQYYHPDRITRPQHTQQYQYPPSMPSADYSARGRPKTTNTSLTQAQISPIDYIPADPEVDLSIFTEEDALVLRSLLPLAEIHKWKYVATRLSKQRSKKFNSEFCIKKFHEMFDLPFDPNHSLFNSRYFLRPHEASNLSGLNFEGLVGSSLPYIVCKNGWSDLQA</sequence>
<feature type="region of interest" description="Disordered" evidence="1">
    <location>
        <begin position="1"/>
        <end position="40"/>
    </location>
</feature>
<name>A0A9P8P9S5_9ASCO</name>
<dbReference type="EMBL" id="JAEUBE010000158">
    <property type="protein sequence ID" value="KAH3668318.1"/>
    <property type="molecule type" value="Genomic_DNA"/>
</dbReference>
<comment type="caution">
    <text evidence="2">The sequence shown here is derived from an EMBL/GenBank/DDBJ whole genome shotgun (WGS) entry which is preliminary data.</text>
</comment>
<gene>
    <name evidence="2" type="ORF">OGAPHI_002072</name>
</gene>
<proteinExistence type="predicted"/>
<dbReference type="AlphaFoldDB" id="A0A9P8P9S5"/>
<dbReference type="Proteomes" id="UP000769157">
    <property type="component" value="Unassembled WGS sequence"/>
</dbReference>